<comment type="cofactor">
    <cofactor evidence="1">
        <name>Fe(2+)</name>
        <dbReference type="ChEBI" id="CHEBI:29033"/>
    </cofactor>
</comment>
<evidence type="ECO:0000256" key="6">
    <source>
        <dbReference type="SAM" id="MobiDB-lite"/>
    </source>
</evidence>
<keyword evidence="4" id="KW-0223">Dioxygenase</keyword>
<evidence type="ECO:0000313" key="8">
    <source>
        <dbReference type="Proteomes" id="UP001454036"/>
    </source>
</evidence>
<keyword evidence="4" id="KW-0560">Oxidoreductase</keyword>
<comment type="caution">
    <text evidence="7">The sequence shown here is derived from an EMBL/GenBank/DDBJ whole genome shotgun (WGS) entry which is preliminary data.</text>
</comment>
<sequence>MADKRRGCLFHMSSSSSYSSSEGNEQHYHKEEIVVEEEHQEVDFDVNDDEDDCHVNDDEDHYTNDEEEEDEFGLEAIGAGELIPLMKEFKVLCRKIRNLLETTSLKNPLYRVLKDIQDLGRMIVELDQEYDGPENIVTSALRNGIRPESRLQMEQLSKDHSVAKVQPNPRKGKYSEAIDTLIEIVVNSYYPNIERSKQLLGNFAPVREETIPFEAFMVKGRIPETLNGMMVRNGPNPVFEPVAHYYW</sequence>
<evidence type="ECO:0000256" key="4">
    <source>
        <dbReference type="ARBA" id="ARBA00022964"/>
    </source>
</evidence>
<feature type="region of interest" description="Disordered" evidence="6">
    <location>
        <begin position="1"/>
        <end position="28"/>
    </location>
</feature>
<dbReference type="InterPro" id="IPR004294">
    <property type="entry name" value="Carotenoid_Oase"/>
</dbReference>
<evidence type="ECO:0000256" key="2">
    <source>
        <dbReference type="ARBA" id="ARBA00006787"/>
    </source>
</evidence>
<dbReference type="GO" id="GO:0016702">
    <property type="term" value="F:oxidoreductase activity, acting on single donors with incorporation of molecular oxygen, incorporation of two atoms of oxygen"/>
    <property type="evidence" value="ECO:0007669"/>
    <property type="project" value="InterPro"/>
</dbReference>
<reference evidence="7 8" key="1">
    <citation type="submission" date="2024-01" db="EMBL/GenBank/DDBJ databases">
        <title>The complete chloroplast genome sequence of Lithospermum erythrorhizon: insights into the phylogenetic relationship among Boraginaceae species and the maternal lineages of purple gromwells.</title>
        <authorList>
            <person name="Okada T."/>
            <person name="Watanabe K."/>
        </authorList>
    </citation>
    <scope>NUCLEOTIDE SEQUENCE [LARGE SCALE GENOMIC DNA]</scope>
</reference>
<keyword evidence="8" id="KW-1185">Reference proteome</keyword>
<accession>A0AAV3RRG7</accession>
<keyword evidence="5" id="KW-0408">Iron</keyword>
<comment type="similarity">
    <text evidence="2">Belongs to the carotenoid oxygenase family.</text>
</comment>
<protein>
    <submittedName>
        <fullName evidence="7">Uncharacterized protein</fullName>
    </submittedName>
</protein>
<dbReference type="Proteomes" id="UP001454036">
    <property type="component" value="Unassembled WGS sequence"/>
</dbReference>
<keyword evidence="3" id="KW-0479">Metal-binding</keyword>
<evidence type="ECO:0000256" key="1">
    <source>
        <dbReference type="ARBA" id="ARBA00001954"/>
    </source>
</evidence>
<gene>
    <name evidence="7" type="ORF">LIER_42411</name>
</gene>
<name>A0AAV3RRG7_LITER</name>
<dbReference type="GO" id="GO:0046872">
    <property type="term" value="F:metal ion binding"/>
    <property type="evidence" value="ECO:0007669"/>
    <property type="project" value="UniProtKB-KW"/>
</dbReference>
<dbReference type="Pfam" id="PF03055">
    <property type="entry name" value="RPE65"/>
    <property type="match status" value="1"/>
</dbReference>
<proteinExistence type="inferred from homology"/>
<evidence type="ECO:0000256" key="3">
    <source>
        <dbReference type="ARBA" id="ARBA00022723"/>
    </source>
</evidence>
<evidence type="ECO:0000256" key="5">
    <source>
        <dbReference type="ARBA" id="ARBA00023004"/>
    </source>
</evidence>
<organism evidence="7 8">
    <name type="scientific">Lithospermum erythrorhizon</name>
    <name type="common">Purple gromwell</name>
    <name type="synonym">Lithospermum officinale var. erythrorhizon</name>
    <dbReference type="NCBI Taxonomy" id="34254"/>
    <lineage>
        <taxon>Eukaryota</taxon>
        <taxon>Viridiplantae</taxon>
        <taxon>Streptophyta</taxon>
        <taxon>Embryophyta</taxon>
        <taxon>Tracheophyta</taxon>
        <taxon>Spermatophyta</taxon>
        <taxon>Magnoliopsida</taxon>
        <taxon>eudicotyledons</taxon>
        <taxon>Gunneridae</taxon>
        <taxon>Pentapetalae</taxon>
        <taxon>asterids</taxon>
        <taxon>lamiids</taxon>
        <taxon>Boraginales</taxon>
        <taxon>Boraginaceae</taxon>
        <taxon>Boraginoideae</taxon>
        <taxon>Lithospermeae</taxon>
        <taxon>Lithospermum</taxon>
    </lineage>
</organism>
<evidence type="ECO:0000313" key="7">
    <source>
        <dbReference type="EMBL" id="GAA0183475.1"/>
    </source>
</evidence>
<dbReference type="EMBL" id="BAABME010029303">
    <property type="protein sequence ID" value="GAA0183475.1"/>
    <property type="molecule type" value="Genomic_DNA"/>
</dbReference>
<dbReference type="AlphaFoldDB" id="A0AAV3RRG7"/>